<organism evidence="1 2">
    <name type="scientific">Mangrovimonas spongiae</name>
    <dbReference type="NCBI Taxonomy" id="2494697"/>
    <lineage>
        <taxon>Bacteria</taxon>
        <taxon>Pseudomonadati</taxon>
        <taxon>Bacteroidota</taxon>
        <taxon>Flavobacteriia</taxon>
        <taxon>Flavobacteriales</taxon>
        <taxon>Flavobacteriaceae</taxon>
        <taxon>Mangrovimonas</taxon>
    </lineage>
</organism>
<evidence type="ECO:0000313" key="2">
    <source>
        <dbReference type="Proteomes" id="UP000270620"/>
    </source>
</evidence>
<dbReference type="OrthoDB" id="1164322at2"/>
<sequence>MLKNIFKLEGVAVLYKKQQKEITGGKLAVRNMTATHQIVSYNGGVYACECQWEYNKYDGTGWHTRTGELALLILKLVVCSKFKAVKFGSLKKLKSYGTYKSYICNYFKCNR</sequence>
<comment type="caution">
    <text evidence="1">The sequence shown here is derived from an EMBL/GenBank/DDBJ whole genome shotgun (WGS) entry which is preliminary data.</text>
</comment>
<accession>A0A3R9PM28</accession>
<reference evidence="1 2" key="1">
    <citation type="submission" date="2018-12" db="EMBL/GenBank/DDBJ databases">
        <title>Mangrovimonas spongiae sp. nov., a novel member of the genus Mangrovimonas isolated from marine sponge.</title>
        <authorList>
            <person name="Zhuang L."/>
            <person name="Luo L."/>
        </authorList>
    </citation>
    <scope>NUCLEOTIDE SEQUENCE [LARGE SCALE GENOMIC DNA]</scope>
    <source>
        <strain evidence="1 2">HN-E26</strain>
    </source>
</reference>
<evidence type="ECO:0000313" key="1">
    <source>
        <dbReference type="EMBL" id="RSK41412.1"/>
    </source>
</evidence>
<dbReference type="AlphaFoldDB" id="A0A3R9PM28"/>
<gene>
    <name evidence="1" type="ORF">EJA19_00630</name>
</gene>
<keyword evidence="2" id="KW-1185">Reference proteome</keyword>
<dbReference type="EMBL" id="RWBG01000001">
    <property type="protein sequence ID" value="RSK41412.1"/>
    <property type="molecule type" value="Genomic_DNA"/>
</dbReference>
<dbReference type="RefSeq" id="WP_125466409.1">
    <property type="nucleotide sequence ID" value="NZ_RWBG01000001.1"/>
</dbReference>
<protein>
    <submittedName>
        <fullName evidence="1">Uncharacterized protein</fullName>
    </submittedName>
</protein>
<dbReference type="Proteomes" id="UP000270620">
    <property type="component" value="Unassembled WGS sequence"/>
</dbReference>
<proteinExistence type="predicted"/>
<name>A0A3R9PM28_9FLAO</name>